<name>A0ABR7ZDT8_ANACY</name>
<gene>
    <name evidence="1" type="ORF">H6F81_05170</name>
</gene>
<keyword evidence="2" id="KW-1185">Reference proteome</keyword>
<dbReference type="Proteomes" id="UP000638897">
    <property type="component" value="Unassembled WGS sequence"/>
</dbReference>
<comment type="caution">
    <text evidence="1">The sequence shown here is derived from an EMBL/GenBank/DDBJ whole genome shotgun (WGS) entry which is preliminary data.</text>
</comment>
<organism evidence="1 2">
    <name type="scientific">Anabaena cylindrica FACHB-318</name>
    <dbReference type="NCBI Taxonomy" id="2692880"/>
    <lineage>
        <taxon>Bacteria</taxon>
        <taxon>Bacillati</taxon>
        <taxon>Cyanobacteriota</taxon>
        <taxon>Cyanophyceae</taxon>
        <taxon>Nostocales</taxon>
        <taxon>Nostocaceae</taxon>
        <taxon>Anabaena</taxon>
    </lineage>
</organism>
<evidence type="ECO:0000313" key="1">
    <source>
        <dbReference type="EMBL" id="MBD2170642.1"/>
    </source>
</evidence>
<dbReference type="EMBL" id="JACJQC010000003">
    <property type="protein sequence ID" value="MBD2170642.1"/>
    <property type="molecule type" value="Genomic_DNA"/>
</dbReference>
<sequence>MSQLGDVFWLSVVVDFGNNPDILPFVQGSTIAQKFAVSGITINLHGWHGLWF</sequence>
<protein>
    <submittedName>
        <fullName evidence="1">Uncharacterized protein</fullName>
    </submittedName>
</protein>
<evidence type="ECO:0000313" key="2">
    <source>
        <dbReference type="Proteomes" id="UP000638897"/>
    </source>
</evidence>
<accession>A0ABR7ZDT8</accession>
<reference evidence="1 2" key="1">
    <citation type="journal article" date="2020" name="ISME J.">
        <title>Comparative genomics reveals insights into cyanobacterial evolution and habitat adaptation.</title>
        <authorList>
            <person name="Chen M.Y."/>
            <person name="Teng W.K."/>
            <person name="Zhao L."/>
            <person name="Hu C.X."/>
            <person name="Zhou Y.K."/>
            <person name="Han B.P."/>
            <person name="Song L.R."/>
            <person name="Shu W.S."/>
        </authorList>
    </citation>
    <scope>NUCLEOTIDE SEQUENCE [LARGE SCALE GENOMIC DNA]</scope>
    <source>
        <strain evidence="1 2">FACHB-318</strain>
    </source>
</reference>
<proteinExistence type="predicted"/>